<feature type="signal peptide" evidence="1">
    <location>
        <begin position="1"/>
        <end position="26"/>
    </location>
</feature>
<dbReference type="WBParaSite" id="EVEC_0000751301-mRNA-1">
    <property type="protein sequence ID" value="EVEC_0000751301-mRNA-1"/>
    <property type="gene ID" value="EVEC_0000751301"/>
</dbReference>
<evidence type="ECO:0000256" key="1">
    <source>
        <dbReference type="SAM" id="SignalP"/>
    </source>
</evidence>
<proteinExistence type="predicted"/>
<dbReference type="SUPFAM" id="SSF47769">
    <property type="entry name" value="SAM/Pointed domain"/>
    <property type="match status" value="1"/>
</dbReference>
<organism evidence="3">
    <name type="scientific">Enterobius vermicularis</name>
    <name type="common">Human pinworm</name>
    <dbReference type="NCBI Taxonomy" id="51028"/>
    <lineage>
        <taxon>Eukaryota</taxon>
        <taxon>Metazoa</taxon>
        <taxon>Ecdysozoa</taxon>
        <taxon>Nematoda</taxon>
        <taxon>Chromadorea</taxon>
        <taxon>Rhabditida</taxon>
        <taxon>Spirurina</taxon>
        <taxon>Oxyuridomorpha</taxon>
        <taxon>Oxyuroidea</taxon>
        <taxon>Oxyuridae</taxon>
        <taxon>Enterobius</taxon>
    </lineage>
</organism>
<keyword evidence="1" id="KW-0732">Signal</keyword>
<dbReference type="AlphaFoldDB" id="A0A0N4VAK0"/>
<dbReference type="PROSITE" id="PS50105">
    <property type="entry name" value="SAM_DOMAIN"/>
    <property type="match status" value="1"/>
</dbReference>
<dbReference type="Pfam" id="PF07647">
    <property type="entry name" value="SAM_2"/>
    <property type="match status" value="1"/>
</dbReference>
<dbReference type="InterPro" id="IPR013761">
    <property type="entry name" value="SAM/pointed_sf"/>
</dbReference>
<name>A0A0N4VAK0_ENTVE</name>
<dbReference type="CDD" id="cd09487">
    <property type="entry name" value="SAM_superfamily"/>
    <property type="match status" value="1"/>
</dbReference>
<dbReference type="SMART" id="SM00454">
    <property type="entry name" value="SAM"/>
    <property type="match status" value="1"/>
</dbReference>
<dbReference type="Gene3D" id="1.10.150.50">
    <property type="entry name" value="Transcription Factor, Ets-1"/>
    <property type="match status" value="1"/>
</dbReference>
<protein>
    <submittedName>
        <fullName evidence="3">SAM domain-containing protein</fullName>
    </submittedName>
</protein>
<feature type="domain" description="SAM" evidence="2">
    <location>
        <begin position="28"/>
        <end position="91"/>
    </location>
</feature>
<sequence length="222" mass="24960">LKCYRVLFVLDLRIFFLAHLVIDADSQWSQDDLLLFLQQCELDDVASVMIGYDVTGADIAKWNNDTLAKLGIENDESRQKLLGHLDALKRQQREPDTSRIPLFKLVRSATYDKVVAVETCLSTRDITVAEGRFGCLQVTKVNGANIPLKEQDCFLEINGKPGQLFRSPLMFTKLISDVAGEPIRLVVLRRRINSDEGDEDIGTSAKECYSEGASHLREQVSI</sequence>
<evidence type="ECO:0000259" key="2">
    <source>
        <dbReference type="PROSITE" id="PS50105"/>
    </source>
</evidence>
<reference evidence="3" key="1">
    <citation type="submission" date="2017-02" db="UniProtKB">
        <authorList>
            <consortium name="WormBaseParasite"/>
        </authorList>
    </citation>
    <scope>IDENTIFICATION</scope>
</reference>
<dbReference type="InterPro" id="IPR001660">
    <property type="entry name" value="SAM"/>
</dbReference>
<evidence type="ECO:0000313" key="3">
    <source>
        <dbReference type="WBParaSite" id="EVEC_0000751301-mRNA-1"/>
    </source>
</evidence>
<accession>A0A0N4VAK0</accession>
<feature type="chain" id="PRO_5005887454" evidence="1">
    <location>
        <begin position="27"/>
        <end position="222"/>
    </location>
</feature>